<feature type="region of interest" description="Disordered" evidence="1">
    <location>
        <begin position="242"/>
        <end position="283"/>
    </location>
</feature>
<gene>
    <name evidence="2" type="ORF">EDB81DRAFT_388862</name>
</gene>
<organism evidence="2 3">
    <name type="scientific">Dactylonectria macrodidyma</name>
    <dbReference type="NCBI Taxonomy" id="307937"/>
    <lineage>
        <taxon>Eukaryota</taxon>
        <taxon>Fungi</taxon>
        <taxon>Dikarya</taxon>
        <taxon>Ascomycota</taxon>
        <taxon>Pezizomycotina</taxon>
        <taxon>Sordariomycetes</taxon>
        <taxon>Hypocreomycetidae</taxon>
        <taxon>Hypocreales</taxon>
        <taxon>Nectriaceae</taxon>
        <taxon>Dactylonectria</taxon>
    </lineage>
</organism>
<keyword evidence="3" id="KW-1185">Reference proteome</keyword>
<proteinExistence type="predicted"/>
<feature type="region of interest" description="Disordered" evidence="1">
    <location>
        <begin position="18"/>
        <end position="54"/>
    </location>
</feature>
<feature type="compositionally biased region" description="Polar residues" evidence="1">
    <location>
        <begin position="40"/>
        <end position="54"/>
    </location>
</feature>
<accession>A0A9P9F8Y8</accession>
<dbReference type="Proteomes" id="UP000738349">
    <property type="component" value="Unassembled WGS sequence"/>
</dbReference>
<evidence type="ECO:0000313" key="2">
    <source>
        <dbReference type="EMBL" id="KAH7156389.1"/>
    </source>
</evidence>
<evidence type="ECO:0000313" key="3">
    <source>
        <dbReference type="Proteomes" id="UP000738349"/>
    </source>
</evidence>
<protein>
    <submittedName>
        <fullName evidence="2">Uncharacterized protein</fullName>
    </submittedName>
</protein>
<dbReference type="EMBL" id="JAGMUV010000005">
    <property type="protein sequence ID" value="KAH7156389.1"/>
    <property type="molecule type" value="Genomic_DNA"/>
</dbReference>
<dbReference type="OrthoDB" id="5421421at2759"/>
<name>A0A9P9F8Y8_9HYPO</name>
<sequence length="531" mass="59779">MTMVEQRFLSLAQTEDLSGISNLSDGGPTTAGVPPASAYSDLNQYGAVSSSSPFSLTGQCDPNLLTPISAAASPPLHQARKLVPQSQYPPPPSTPSSQHPTPPGSTKMYQQSGWPSFDMNGESSQTSSPMAHPAPVAPEYMETAYVSDERRTPAPHTNYLGAFGVSHGPEPSQIEPPYYINMGHPVDPQPHQIMLRDDHHMHMGVHHRDMHGAPLLNDPHAPQYRPARRPSPEELAAQAVIDGQRSVNGSPRRRPVSAAAGRVKKRSAKHRGQAKNPVLDDPLEEHKNCFGQEVPPTLKSTCPDEERCIFESRWKHRHQKGQDMWESIQNDFKNEFHKCPGKEMLQMKFKRGRAKYLEWIPKDEDLLREAWIRVEKARYQSIYETFIELGGSRNMRLNPSDIEIKVVNDLKLEEGIYMESHGDTHIRRRRKSASIRKRTTIGAVDGALSDERRSVSSHNTHEDDVINQVHSRRDVKLEEEMSTGPDSMIDIQMWDQPAVMNSRNEPMNRQACEQMIRMSPAAQQYGRHRAS</sequence>
<feature type="region of interest" description="Disordered" evidence="1">
    <location>
        <begin position="83"/>
        <end position="132"/>
    </location>
</feature>
<reference evidence="2" key="1">
    <citation type="journal article" date="2021" name="Nat. Commun.">
        <title>Genetic determinants of endophytism in the Arabidopsis root mycobiome.</title>
        <authorList>
            <person name="Mesny F."/>
            <person name="Miyauchi S."/>
            <person name="Thiergart T."/>
            <person name="Pickel B."/>
            <person name="Atanasova L."/>
            <person name="Karlsson M."/>
            <person name="Huettel B."/>
            <person name="Barry K.W."/>
            <person name="Haridas S."/>
            <person name="Chen C."/>
            <person name="Bauer D."/>
            <person name="Andreopoulos W."/>
            <person name="Pangilinan J."/>
            <person name="LaButti K."/>
            <person name="Riley R."/>
            <person name="Lipzen A."/>
            <person name="Clum A."/>
            <person name="Drula E."/>
            <person name="Henrissat B."/>
            <person name="Kohler A."/>
            <person name="Grigoriev I.V."/>
            <person name="Martin F.M."/>
            <person name="Hacquard S."/>
        </authorList>
    </citation>
    <scope>NUCLEOTIDE SEQUENCE</scope>
    <source>
        <strain evidence="2">MPI-CAGE-AT-0147</strain>
    </source>
</reference>
<dbReference type="AlphaFoldDB" id="A0A9P9F8Y8"/>
<comment type="caution">
    <text evidence="2">The sequence shown here is derived from an EMBL/GenBank/DDBJ whole genome shotgun (WGS) entry which is preliminary data.</text>
</comment>
<evidence type="ECO:0000256" key="1">
    <source>
        <dbReference type="SAM" id="MobiDB-lite"/>
    </source>
</evidence>
<feature type="compositionally biased region" description="Basic residues" evidence="1">
    <location>
        <begin position="262"/>
        <end position="273"/>
    </location>
</feature>